<evidence type="ECO:0000313" key="3">
    <source>
        <dbReference type="Proteomes" id="UP001529510"/>
    </source>
</evidence>
<feature type="domain" description="Transmembrane protein family 132 fourth" evidence="1">
    <location>
        <begin position="2"/>
        <end position="29"/>
    </location>
</feature>
<dbReference type="AlphaFoldDB" id="A0ABD0R252"/>
<organism evidence="2 3">
    <name type="scientific">Cirrhinus mrigala</name>
    <name type="common">Mrigala</name>
    <dbReference type="NCBI Taxonomy" id="683832"/>
    <lineage>
        <taxon>Eukaryota</taxon>
        <taxon>Metazoa</taxon>
        <taxon>Chordata</taxon>
        <taxon>Craniata</taxon>
        <taxon>Vertebrata</taxon>
        <taxon>Euteleostomi</taxon>
        <taxon>Actinopterygii</taxon>
        <taxon>Neopterygii</taxon>
        <taxon>Teleostei</taxon>
        <taxon>Ostariophysi</taxon>
        <taxon>Cypriniformes</taxon>
        <taxon>Cyprinidae</taxon>
        <taxon>Labeoninae</taxon>
        <taxon>Labeonini</taxon>
        <taxon>Cirrhinus</taxon>
    </lineage>
</organism>
<dbReference type="Pfam" id="PF16070">
    <property type="entry name" value="Ig_TMEM132_4th"/>
    <property type="match status" value="1"/>
</dbReference>
<protein>
    <recommendedName>
        <fullName evidence="1">Transmembrane protein family 132 fourth domain-containing protein</fullName>
    </recommendedName>
</protein>
<dbReference type="InterPro" id="IPR026307">
    <property type="entry name" value="TMEM132"/>
</dbReference>
<reference evidence="2 3" key="1">
    <citation type="submission" date="2024-05" db="EMBL/GenBank/DDBJ databases">
        <title>Genome sequencing and assembly of Indian major carp, Cirrhinus mrigala (Hamilton, 1822).</title>
        <authorList>
            <person name="Mohindra V."/>
            <person name="Chowdhury L.M."/>
            <person name="Lal K."/>
            <person name="Jena J.K."/>
        </authorList>
    </citation>
    <scope>NUCLEOTIDE SEQUENCE [LARGE SCALE GENOMIC DNA]</scope>
    <source>
        <strain evidence="2">CM1030</strain>
        <tissue evidence="2">Blood</tissue>
    </source>
</reference>
<evidence type="ECO:0000313" key="2">
    <source>
        <dbReference type="EMBL" id="KAL0192592.1"/>
    </source>
</evidence>
<feature type="non-terminal residue" evidence="2">
    <location>
        <position position="59"/>
    </location>
</feature>
<comment type="caution">
    <text evidence="2">The sequence shown here is derived from an EMBL/GenBank/DDBJ whole genome shotgun (WGS) entry which is preliminary data.</text>
</comment>
<gene>
    <name evidence="2" type="ORF">M9458_010888</name>
</gene>
<name>A0ABD0R252_CIRMR</name>
<keyword evidence="3" id="KW-1185">Reference proteome</keyword>
<accession>A0ABD0R252</accession>
<dbReference type="Proteomes" id="UP001529510">
    <property type="component" value="Unassembled WGS sequence"/>
</dbReference>
<proteinExistence type="predicted"/>
<dbReference type="PANTHER" id="PTHR13388:SF7">
    <property type="entry name" value="TRANSMEMBRANE PROTEIN 132E"/>
    <property type="match status" value="1"/>
</dbReference>
<sequence length="59" mass="6968">MNCDYVFVNGKETRGSMNARVIFSYEHLMWVPKLPLKVELSDNRLSFIKGWRVPILPDR</sequence>
<dbReference type="EMBL" id="JAMKFB020000005">
    <property type="protein sequence ID" value="KAL0192592.1"/>
    <property type="molecule type" value="Genomic_DNA"/>
</dbReference>
<dbReference type="PANTHER" id="PTHR13388">
    <property type="entry name" value="DETONATOR, ISOFORM E"/>
    <property type="match status" value="1"/>
</dbReference>
<evidence type="ECO:0000259" key="1">
    <source>
        <dbReference type="Pfam" id="PF16070"/>
    </source>
</evidence>
<dbReference type="InterPro" id="IPR031437">
    <property type="entry name" value="Ig_TMEM132_4th"/>
</dbReference>